<dbReference type="GO" id="GO:0006518">
    <property type="term" value="P:peptide metabolic process"/>
    <property type="evidence" value="ECO:0007669"/>
    <property type="project" value="UniProtKB-ARBA"/>
</dbReference>
<accession>A0A4U6D2F4</accession>
<evidence type="ECO:0000256" key="3">
    <source>
        <dbReference type="ARBA" id="ARBA00022842"/>
    </source>
</evidence>
<comment type="similarity">
    <text evidence="1 7">Belongs to the mandelate racemase/muconate lactonizing enzyme family.</text>
</comment>
<dbReference type="Gene3D" id="3.20.20.120">
    <property type="entry name" value="Enolase-like C-terminal domain"/>
    <property type="match status" value="1"/>
</dbReference>
<dbReference type="EC" id="5.1.1.-" evidence="7"/>
<dbReference type="CDD" id="cd03319">
    <property type="entry name" value="L-Ala-DL-Glu_epimerase"/>
    <property type="match status" value="1"/>
</dbReference>
<evidence type="ECO:0000313" key="9">
    <source>
        <dbReference type="EMBL" id="TKT90485.1"/>
    </source>
</evidence>
<dbReference type="OrthoDB" id="9775391at2"/>
<name>A0A4U6D2F4_9BACT</name>
<dbReference type="Proteomes" id="UP000304900">
    <property type="component" value="Unassembled WGS sequence"/>
</dbReference>
<dbReference type="InterPro" id="IPR029065">
    <property type="entry name" value="Enolase_C-like"/>
</dbReference>
<dbReference type="InterPro" id="IPR036849">
    <property type="entry name" value="Enolase-like_C_sf"/>
</dbReference>
<evidence type="ECO:0000256" key="6">
    <source>
        <dbReference type="PIRSR" id="PIRSR634603-3"/>
    </source>
</evidence>
<proteinExistence type="inferred from homology"/>
<feature type="active site" description="Proton acceptor; specific for (R)-substrate epimerization" evidence="5">
    <location>
        <position position="163"/>
    </location>
</feature>
<dbReference type="SMART" id="SM00922">
    <property type="entry name" value="MR_MLE"/>
    <property type="match status" value="1"/>
</dbReference>
<dbReference type="InterPro" id="IPR034603">
    <property type="entry name" value="Dipeptide_epimerase"/>
</dbReference>
<feature type="active site" description="Proton acceptor; specific for (S)-substrate epimerization" evidence="5">
    <location>
        <position position="266"/>
    </location>
</feature>
<keyword evidence="2 6" id="KW-0479">Metal-binding</keyword>
<evidence type="ECO:0000256" key="5">
    <source>
        <dbReference type="PIRSR" id="PIRSR634603-1"/>
    </source>
</evidence>
<feature type="binding site" evidence="6">
    <location>
        <position position="191"/>
    </location>
    <ligand>
        <name>Mg(2+)</name>
        <dbReference type="ChEBI" id="CHEBI:18420"/>
    </ligand>
</feature>
<dbReference type="SFLD" id="SFLDS00001">
    <property type="entry name" value="Enolase"/>
    <property type="match status" value="1"/>
</dbReference>
<dbReference type="PANTHER" id="PTHR48073:SF2">
    <property type="entry name" value="O-SUCCINYLBENZOATE SYNTHASE"/>
    <property type="match status" value="1"/>
</dbReference>
<feature type="binding site" evidence="6">
    <location>
        <position position="217"/>
    </location>
    <ligand>
        <name>Mg(2+)</name>
        <dbReference type="ChEBI" id="CHEBI:18420"/>
    </ligand>
</feature>
<keyword evidence="3 6" id="KW-0460">Magnesium</keyword>
<reference evidence="9 10" key="1">
    <citation type="submission" date="2019-05" db="EMBL/GenBank/DDBJ databases">
        <title>Dyadobacter AR-3-8 sp. nov., isolated from arctic soil.</title>
        <authorList>
            <person name="Chaudhary D.K."/>
        </authorList>
    </citation>
    <scope>NUCLEOTIDE SEQUENCE [LARGE SCALE GENOMIC DNA]</scope>
    <source>
        <strain evidence="9 10">AR-3-8</strain>
    </source>
</reference>
<dbReference type="GO" id="GO:0016855">
    <property type="term" value="F:racemase and epimerase activity, acting on amino acids and derivatives"/>
    <property type="evidence" value="ECO:0007669"/>
    <property type="project" value="UniProtKB-UniRule"/>
</dbReference>
<dbReference type="EMBL" id="SZVO01000009">
    <property type="protein sequence ID" value="TKT90485.1"/>
    <property type="molecule type" value="Genomic_DNA"/>
</dbReference>
<evidence type="ECO:0000313" key="10">
    <source>
        <dbReference type="Proteomes" id="UP000304900"/>
    </source>
</evidence>
<feature type="binding site" evidence="6">
    <location>
        <position position="242"/>
    </location>
    <ligand>
        <name>Mg(2+)</name>
        <dbReference type="ChEBI" id="CHEBI:18420"/>
    </ligand>
</feature>
<keyword evidence="4 7" id="KW-0413">Isomerase</keyword>
<evidence type="ECO:0000256" key="1">
    <source>
        <dbReference type="ARBA" id="ARBA00008031"/>
    </source>
</evidence>
<evidence type="ECO:0000259" key="8">
    <source>
        <dbReference type="SMART" id="SM00922"/>
    </source>
</evidence>
<dbReference type="Pfam" id="PF13378">
    <property type="entry name" value="MR_MLE_C"/>
    <property type="match status" value="1"/>
</dbReference>
<dbReference type="InterPro" id="IPR013342">
    <property type="entry name" value="Mandelate_racemase_C"/>
</dbReference>
<evidence type="ECO:0000256" key="2">
    <source>
        <dbReference type="ARBA" id="ARBA00022723"/>
    </source>
</evidence>
<dbReference type="SFLD" id="SFLDG00180">
    <property type="entry name" value="muconate_cycloisomerase"/>
    <property type="match status" value="1"/>
</dbReference>
<comment type="cofactor">
    <cofactor evidence="6 7">
        <name>Mg(2+)</name>
        <dbReference type="ChEBI" id="CHEBI:18420"/>
    </cofactor>
    <text evidence="6 7">Binds 1 Mg(2+) ion per subunit.</text>
</comment>
<dbReference type="AlphaFoldDB" id="A0A4U6D2F4"/>
<keyword evidence="10" id="KW-1185">Reference proteome</keyword>
<gene>
    <name evidence="9" type="ORF">FDK13_19300</name>
</gene>
<feature type="domain" description="Mandelate racemase/muconate lactonizing enzyme C-terminal" evidence="8">
    <location>
        <begin position="142"/>
        <end position="242"/>
    </location>
</feature>
<comment type="caution">
    <text evidence="9">The sequence shown here is derived from an EMBL/GenBank/DDBJ whole genome shotgun (WGS) entry which is preliminary data.</text>
</comment>
<sequence>MNIKSVKAYAELIPLKKPYTIARETISDAEIIFFEITLSNGICGRGAANPDPEVIGETASQTLENLSSDRVSDYLKGKHIREFLSHIAYFRKIYARFPATLAALDIALHDAFGKWIELPIVDFYGRHHAKMLTSVTIGIKDVAETIQEAKEYKEQGFKVLKVKTGLNPELDAERVTRLNETFGDYFTIRVDANEGYSADDLDVFLKLTSSSPLELIEQPFHPKFNTELLKFPEDVRRKLAADESLTEAKAAFEIARDGLFGIFNIKLMKCGGLVSAFEIANIAKQANIDLFWGCNDESDLSISAALHAAFACPNTKYLDLDGSFDLLEDYKESGFILQQGYLSIQSKPGF</sequence>
<dbReference type="Gene3D" id="3.30.390.10">
    <property type="entry name" value="Enolase-like, N-terminal domain"/>
    <property type="match status" value="1"/>
</dbReference>
<dbReference type="SUPFAM" id="SSF51604">
    <property type="entry name" value="Enolase C-terminal domain-like"/>
    <property type="match status" value="1"/>
</dbReference>
<dbReference type="SUPFAM" id="SSF54826">
    <property type="entry name" value="Enolase N-terminal domain-like"/>
    <property type="match status" value="1"/>
</dbReference>
<dbReference type="Pfam" id="PF02746">
    <property type="entry name" value="MR_MLE_N"/>
    <property type="match status" value="1"/>
</dbReference>
<protein>
    <recommendedName>
        <fullName evidence="7">Dipeptide epimerase</fullName>
        <ecNumber evidence="7">5.1.1.-</ecNumber>
    </recommendedName>
</protein>
<dbReference type="PANTHER" id="PTHR48073">
    <property type="entry name" value="O-SUCCINYLBENZOATE SYNTHASE-RELATED"/>
    <property type="match status" value="1"/>
</dbReference>
<evidence type="ECO:0000256" key="7">
    <source>
        <dbReference type="RuleBase" id="RU366006"/>
    </source>
</evidence>
<dbReference type="GO" id="GO:0000287">
    <property type="term" value="F:magnesium ion binding"/>
    <property type="evidence" value="ECO:0007669"/>
    <property type="project" value="UniProtKB-ARBA"/>
</dbReference>
<dbReference type="RefSeq" id="WP_137341653.1">
    <property type="nucleotide sequence ID" value="NZ_BSQH01000002.1"/>
</dbReference>
<evidence type="ECO:0000256" key="4">
    <source>
        <dbReference type="ARBA" id="ARBA00023235"/>
    </source>
</evidence>
<dbReference type="InterPro" id="IPR029017">
    <property type="entry name" value="Enolase-like_N"/>
</dbReference>
<organism evidence="9 10">
    <name type="scientific">Dyadobacter frigoris</name>
    <dbReference type="NCBI Taxonomy" id="2576211"/>
    <lineage>
        <taxon>Bacteria</taxon>
        <taxon>Pseudomonadati</taxon>
        <taxon>Bacteroidota</taxon>
        <taxon>Cytophagia</taxon>
        <taxon>Cytophagales</taxon>
        <taxon>Spirosomataceae</taxon>
        <taxon>Dyadobacter</taxon>
    </lineage>
</organism>
<dbReference type="InterPro" id="IPR013341">
    <property type="entry name" value="Mandelate_racemase_N_dom"/>
</dbReference>